<evidence type="ECO:0000256" key="2">
    <source>
        <dbReference type="SAM" id="MobiDB-lite"/>
    </source>
</evidence>
<feature type="region of interest" description="Disordered" evidence="2">
    <location>
        <begin position="344"/>
        <end position="402"/>
    </location>
</feature>
<dbReference type="PANTHER" id="PTHR41747:SF1">
    <property type="entry name" value="CHROMOSOME UNDETERMINED SCAFFOLD_128, WHOLE GENOME SHOTGUN SEQUENCE"/>
    <property type="match status" value="1"/>
</dbReference>
<accession>A0A7S3Z1Y6</accession>
<evidence type="ECO:0000313" key="3">
    <source>
        <dbReference type="EMBL" id="CAE0668610.1"/>
    </source>
</evidence>
<name>A0A7S3Z1Y6_9EUKA</name>
<proteinExistence type="predicted"/>
<feature type="compositionally biased region" description="Basic and acidic residues" evidence="2">
    <location>
        <begin position="349"/>
        <end position="368"/>
    </location>
</feature>
<keyword evidence="1" id="KW-0175">Coiled coil</keyword>
<feature type="compositionally biased region" description="Basic residues" evidence="2">
    <location>
        <begin position="127"/>
        <end position="138"/>
    </location>
</feature>
<protein>
    <submittedName>
        <fullName evidence="3">Uncharacterized protein</fullName>
    </submittedName>
</protein>
<feature type="compositionally biased region" description="Basic and acidic residues" evidence="2">
    <location>
        <begin position="150"/>
        <end position="161"/>
    </location>
</feature>
<evidence type="ECO:0000256" key="1">
    <source>
        <dbReference type="SAM" id="Coils"/>
    </source>
</evidence>
<feature type="region of interest" description="Disordered" evidence="2">
    <location>
        <begin position="122"/>
        <end position="202"/>
    </location>
</feature>
<dbReference type="EMBL" id="HBIV01028279">
    <property type="protein sequence ID" value="CAE0668610.1"/>
    <property type="molecule type" value="Transcribed_RNA"/>
</dbReference>
<organism evidence="3">
    <name type="scientific">Lotharella globosa</name>
    <dbReference type="NCBI Taxonomy" id="91324"/>
    <lineage>
        <taxon>Eukaryota</taxon>
        <taxon>Sar</taxon>
        <taxon>Rhizaria</taxon>
        <taxon>Cercozoa</taxon>
        <taxon>Chlorarachniophyceae</taxon>
        <taxon>Lotharella</taxon>
    </lineage>
</organism>
<feature type="region of interest" description="Disordered" evidence="2">
    <location>
        <begin position="282"/>
        <end position="312"/>
    </location>
</feature>
<gene>
    <name evidence="3" type="ORF">LGLO00237_LOCUS20235</name>
</gene>
<sequence>MSSTVKGLLLCNRPNDVDPRPVPTRASKTPFISAVQQKQVESKRLDISKAKNALKERNKDKLKNARPTAQDRHQEWLQKLIQKKEHIKAEAEWFRKTKEEEKAKFMERSTLLRSLLRQGNWKESHVHGSKKAQARKIGKTLGSPNHTLKNMREEAKAEAQKTEAPAVSPSPSKPIVESKTSSNATKALKNRPSWALTKEQNEARASAEEDELLDFAMSLDYQRFIDDLDIRDALEFVKKRVTELDGETAKIEEEEEKKEKEIKQAERAERAAEVAVDRAEVAGEQNQVVHDGKAKVAIPRSPEVTTPGRDEAQHALDTHKGLKQVHSKASIKAVIEKERQKQIAMRSTMKLEQRWGGHGEETKSDDAMARVSTSKKPPITKPTLEDQNKVQNLPYMYRHPAI</sequence>
<dbReference type="AlphaFoldDB" id="A0A7S3Z1Y6"/>
<reference evidence="3" key="1">
    <citation type="submission" date="2021-01" db="EMBL/GenBank/DDBJ databases">
        <authorList>
            <person name="Corre E."/>
            <person name="Pelletier E."/>
            <person name="Niang G."/>
            <person name="Scheremetjew M."/>
            <person name="Finn R."/>
            <person name="Kale V."/>
            <person name="Holt S."/>
            <person name="Cochrane G."/>
            <person name="Meng A."/>
            <person name="Brown T."/>
            <person name="Cohen L."/>
        </authorList>
    </citation>
    <scope>NUCLEOTIDE SEQUENCE</scope>
    <source>
        <strain evidence="3">CCCM811</strain>
    </source>
</reference>
<feature type="coiled-coil region" evidence="1">
    <location>
        <begin position="234"/>
        <end position="282"/>
    </location>
</feature>
<dbReference type="PANTHER" id="PTHR41747">
    <property type="entry name" value="CHROMOSOME UNDETERMINED SCAFFOLD_128, WHOLE GENOME SHOTGUN SEQUENCE"/>
    <property type="match status" value="1"/>
</dbReference>